<comment type="caution">
    <text evidence="6">The sequence shown here is derived from an EMBL/GenBank/DDBJ whole genome shotgun (WGS) entry which is preliminary data.</text>
</comment>
<dbReference type="PROSITE" id="PS50931">
    <property type="entry name" value="HTH_LYSR"/>
    <property type="match status" value="1"/>
</dbReference>
<evidence type="ECO:0000313" key="6">
    <source>
        <dbReference type="EMBL" id="MBR0663131.1"/>
    </source>
</evidence>
<dbReference type="RefSeq" id="WP_211850727.1">
    <property type="nucleotide sequence ID" value="NZ_JAAGBB010000002.1"/>
</dbReference>
<evidence type="ECO:0000256" key="4">
    <source>
        <dbReference type="ARBA" id="ARBA00023163"/>
    </source>
</evidence>
<keyword evidence="3" id="KW-0238">DNA-binding</keyword>
<dbReference type="Pfam" id="PF03466">
    <property type="entry name" value="LysR_substrate"/>
    <property type="match status" value="1"/>
</dbReference>
<dbReference type="InterPro" id="IPR036390">
    <property type="entry name" value="WH_DNA-bd_sf"/>
</dbReference>
<keyword evidence="4" id="KW-0804">Transcription</keyword>
<evidence type="ECO:0000256" key="1">
    <source>
        <dbReference type="ARBA" id="ARBA00009437"/>
    </source>
</evidence>
<dbReference type="InterPro" id="IPR005119">
    <property type="entry name" value="LysR_subst-bd"/>
</dbReference>
<dbReference type="InterPro" id="IPR000847">
    <property type="entry name" value="LysR_HTH_N"/>
</dbReference>
<evidence type="ECO:0000259" key="5">
    <source>
        <dbReference type="PROSITE" id="PS50931"/>
    </source>
</evidence>
<proteinExistence type="inferred from homology"/>
<dbReference type="SUPFAM" id="SSF46785">
    <property type="entry name" value="Winged helix' DNA-binding domain"/>
    <property type="match status" value="1"/>
</dbReference>
<dbReference type="Pfam" id="PF00126">
    <property type="entry name" value="HTH_1"/>
    <property type="match status" value="1"/>
</dbReference>
<reference evidence="7" key="1">
    <citation type="journal article" date="2021" name="Syst. Appl. Microbiol.">
        <title>Roseomonas hellenica sp. nov., isolated from roots of wild-growing Alkanna tinctoria.</title>
        <authorList>
            <person name="Rat A."/>
            <person name="Naranjo H.D."/>
            <person name="Lebbe L."/>
            <person name="Cnockaert M."/>
            <person name="Krigas N."/>
            <person name="Grigoriadou K."/>
            <person name="Maloupa E."/>
            <person name="Willems A."/>
        </authorList>
    </citation>
    <scope>NUCLEOTIDE SEQUENCE [LARGE SCALE GENOMIC DNA]</scope>
    <source>
        <strain evidence="7">LMG 31523</strain>
    </source>
</reference>
<dbReference type="SUPFAM" id="SSF53850">
    <property type="entry name" value="Periplasmic binding protein-like II"/>
    <property type="match status" value="1"/>
</dbReference>
<gene>
    <name evidence="6" type="ORF">GXW71_02065</name>
</gene>
<dbReference type="PANTHER" id="PTHR30346:SF29">
    <property type="entry name" value="LYSR SUBSTRATE-BINDING"/>
    <property type="match status" value="1"/>
</dbReference>
<dbReference type="Gene3D" id="1.10.10.10">
    <property type="entry name" value="Winged helix-like DNA-binding domain superfamily/Winged helix DNA-binding domain"/>
    <property type="match status" value="1"/>
</dbReference>
<keyword evidence="2" id="KW-0805">Transcription regulation</keyword>
<dbReference type="Gene3D" id="3.40.190.10">
    <property type="entry name" value="Periplasmic binding protein-like II"/>
    <property type="match status" value="2"/>
</dbReference>
<keyword evidence="7" id="KW-1185">Reference proteome</keyword>
<organism evidence="6 7">
    <name type="scientific">Plastoroseomonas hellenica</name>
    <dbReference type="NCBI Taxonomy" id="2687306"/>
    <lineage>
        <taxon>Bacteria</taxon>
        <taxon>Pseudomonadati</taxon>
        <taxon>Pseudomonadota</taxon>
        <taxon>Alphaproteobacteria</taxon>
        <taxon>Acetobacterales</taxon>
        <taxon>Acetobacteraceae</taxon>
        <taxon>Plastoroseomonas</taxon>
    </lineage>
</organism>
<evidence type="ECO:0000256" key="2">
    <source>
        <dbReference type="ARBA" id="ARBA00023015"/>
    </source>
</evidence>
<evidence type="ECO:0000256" key="3">
    <source>
        <dbReference type="ARBA" id="ARBA00023125"/>
    </source>
</evidence>
<dbReference type="EMBL" id="JAAGBB010000002">
    <property type="protein sequence ID" value="MBR0663131.1"/>
    <property type="molecule type" value="Genomic_DNA"/>
</dbReference>
<name>A0ABS5ES58_9PROT</name>
<evidence type="ECO:0000313" key="7">
    <source>
        <dbReference type="Proteomes" id="UP001196870"/>
    </source>
</evidence>
<dbReference type="InterPro" id="IPR036388">
    <property type="entry name" value="WH-like_DNA-bd_sf"/>
</dbReference>
<accession>A0ABS5ES58</accession>
<protein>
    <submittedName>
        <fullName evidence="6">LysR family transcriptional regulator</fullName>
    </submittedName>
</protein>
<feature type="domain" description="HTH lysR-type" evidence="5">
    <location>
        <begin position="19"/>
        <end position="76"/>
    </location>
</feature>
<dbReference type="PANTHER" id="PTHR30346">
    <property type="entry name" value="TRANSCRIPTIONAL DUAL REGULATOR HCAR-RELATED"/>
    <property type="match status" value="1"/>
</dbReference>
<comment type="similarity">
    <text evidence="1">Belongs to the LysR transcriptional regulatory family.</text>
</comment>
<dbReference type="Proteomes" id="UP001196870">
    <property type="component" value="Unassembled WGS sequence"/>
</dbReference>
<sequence length="339" mass="36680">MTFSEAKLHVLWERGRSMLDAGRLRLLWELAHRGTMAAVAEARLISTSAVSQQLAQLELECGAALLRREGRRVRLTPVGERLVRHAERLMAVMEEAEADLATGRREIAGRVRVAAFPSAAAALMPRAVLALRQRHPLLVLELRDDGARVGLPELRGWQLDMVLVDRIGRLQEPLDPQIELLPLFSDALHAMLPRDHPLERRPFIALADLADESWSLNDGSSVFHRALLDACREAGFTPRIVSACRSIEVTMAMVGAGCSISIQPGLWARRYQGAIGVRPLRPLIERHVSVAIRHGSLAQPAIAAAVSALQDAAAALGGGASAEPGPAWLPDAATTGPCA</sequence>